<gene>
    <name evidence="1" type="ORF">PNE09_06130</name>
</gene>
<dbReference type="AlphaFoldDB" id="A0AAW6CW40"/>
<accession>A0AAW6CW40</accession>
<proteinExistence type="predicted"/>
<comment type="caution">
    <text evidence="1">The sequence shown here is derived from an EMBL/GenBank/DDBJ whole genome shotgun (WGS) entry which is preliminary data.</text>
</comment>
<dbReference type="Proteomes" id="UP001210809">
    <property type="component" value="Unassembled WGS sequence"/>
</dbReference>
<dbReference type="EMBL" id="JAQLXW010000006">
    <property type="protein sequence ID" value="MDB8003642.1"/>
    <property type="molecule type" value="Genomic_DNA"/>
</dbReference>
<organism evidence="1 2">
    <name type="scientific">[Eubacterium] siraeum</name>
    <dbReference type="NCBI Taxonomy" id="39492"/>
    <lineage>
        <taxon>Bacteria</taxon>
        <taxon>Bacillati</taxon>
        <taxon>Bacillota</taxon>
        <taxon>Clostridia</taxon>
        <taxon>Eubacteriales</taxon>
        <taxon>Oscillospiraceae</taxon>
        <taxon>Oscillospiraceae incertae sedis</taxon>
    </lineage>
</organism>
<evidence type="ECO:0000313" key="2">
    <source>
        <dbReference type="Proteomes" id="UP001210809"/>
    </source>
</evidence>
<reference evidence="1" key="1">
    <citation type="submission" date="2023-01" db="EMBL/GenBank/DDBJ databases">
        <title>Human gut microbiome strain richness.</title>
        <authorList>
            <person name="Chen-Liaw A."/>
        </authorList>
    </citation>
    <scope>NUCLEOTIDE SEQUENCE</scope>
    <source>
        <strain evidence="1">1001283st1_G1_1001283B150217_161031</strain>
    </source>
</reference>
<evidence type="ECO:0000313" key="1">
    <source>
        <dbReference type="EMBL" id="MDB8003642.1"/>
    </source>
</evidence>
<name>A0AAW6CW40_9FIRM</name>
<sequence length="55" mass="6358">MAVCDIPDYEFENLARSFLPAMQKYFSSEEGMAAYEKWLSEQEEETLETEEAKAA</sequence>
<protein>
    <submittedName>
        <fullName evidence="1">Uncharacterized protein</fullName>
    </submittedName>
</protein>